<dbReference type="EMBL" id="JAPDPJ010000014">
    <property type="protein sequence ID" value="MCW3786427.1"/>
    <property type="molecule type" value="Genomic_DNA"/>
</dbReference>
<protein>
    <submittedName>
        <fullName evidence="1">DUF4843 domain-containing protein</fullName>
    </submittedName>
</protein>
<name>A0AAE3M3D0_9BACT</name>
<dbReference type="Pfam" id="PF16132">
    <property type="entry name" value="DUF4843"/>
    <property type="match status" value="1"/>
</dbReference>
<reference evidence="1" key="1">
    <citation type="submission" date="2022-10" db="EMBL/GenBank/DDBJ databases">
        <authorList>
            <person name="Yu W.X."/>
        </authorList>
    </citation>
    <scope>NUCLEOTIDE SEQUENCE</scope>
    <source>
        <strain evidence="1">AAT</strain>
    </source>
</reference>
<sequence>MKRLIYISFSLLLILAIGCENDDFVYNGDAGIYVSSLMDQSSSNNADSVVFSFKSVDATEDSYPVNMFVHLQGRPSSHDLSFDFEVVDSLTNVPASAYEITNFTLPAGQFNTAVPVVVQKNIEGFDLTEETARVTFKIKDTPDLEQGLSDFQTFSIVWCDFLVRPESWRFIEYYIGPFSQARYKFIIENTGYETFEDYSGNYNMQFWLQGTLIRLLDEYNSNPANEGRPEGWPYLDDDGEPLRFGAGI</sequence>
<accession>A0AAE3M3D0</accession>
<gene>
    <name evidence="1" type="ORF">OM075_08105</name>
</gene>
<keyword evidence="2" id="KW-1185">Reference proteome</keyword>
<dbReference type="AlphaFoldDB" id="A0AAE3M3D0"/>
<proteinExistence type="predicted"/>
<dbReference type="PROSITE" id="PS51257">
    <property type="entry name" value="PROKAR_LIPOPROTEIN"/>
    <property type="match status" value="1"/>
</dbReference>
<evidence type="ECO:0000313" key="2">
    <source>
        <dbReference type="Proteomes" id="UP001209229"/>
    </source>
</evidence>
<dbReference type="RefSeq" id="WP_301189992.1">
    <property type="nucleotide sequence ID" value="NZ_JAPDPJ010000014.1"/>
</dbReference>
<dbReference type="Proteomes" id="UP001209229">
    <property type="component" value="Unassembled WGS sequence"/>
</dbReference>
<dbReference type="InterPro" id="IPR032299">
    <property type="entry name" value="DUF4843"/>
</dbReference>
<evidence type="ECO:0000313" key="1">
    <source>
        <dbReference type="EMBL" id="MCW3786427.1"/>
    </source>
</evidence>
<organism evidence="1 2">
    <name type="scientific">Plebeiibacterium sediminum</name>
    <dbReference type="NCBI Taxonomy" id="2992112"/>
    <lineage>
        <taxon>Bacteria</taxon>
        <taxon>Pseudomonadati</taxon>
        <taxon>Bacteroidota</taxon>
        <taxon>Bacteroidia</taxon>
        <taxon>Marinilabiliales</taxon>
        <taxon>Marinilabiliaceae</taxon>
        <taxon>Plebeiibacterium</taxon>
    </lineage>
</organism>
<comment type="caution">
    <text evidence="1">The sequence shown here is derived from an EMBL/GenBank/DDBJ whole genome shotgun (WGS) entry which is preliminary data.</text>
</comment>